<dbReference type="AlphaFoldDB" id="A0A839INQ7"/>
<comment type="caution">
    <text evidence="1">The sequence shown here is derived from an EMBL/GenBank/DDBJ whole genome shotgun (WGS) entry which is preliminary data.</text>
</comment>
<keyword evidence="2" id="KW-1185">Reference proteome</keyword>
<dbReference type="Proteomes" id="UP000565262">
    <property type="component" value="Unassembled WGS sequence"/>
</dbReference>
<gene>
    <name evidence="1" type="ORF">H4O21_06860</name>
</gene>
<accession>A0A839INQ7</accession>
<dbReference type="EMBL" id="JACJFM010000006">
    <property type="protein sequence ID" value="MBB1486324.1"/>
    <property type="molecule type" value="Genomic_DNA"/>
</dbReference>
<proteinExistence type="predicted"/>
<dbReference type="RefSeq" id="WP_182808099.1">
    <property type="nucleotide sequence ID" value="NZ_JACJFM010000006.1"/>
</dbReference>
<sequence>MSDSPFLEIVELSDGDVILQSVDDEQGEPLVRIRFSSEIVEHLGSASFDIAREMLDKAIQDNRLWGDEGEDDLSADRVVH</sequence>
<evidence type="ECO:0000313" key="2">
    <source>
        <dbReference type="Proteomes" id="UP000565262"/>
    </source>
</evidence>
<organism evidence="1 2">
    <name type="scientific">Oceanospirillum sediminis</name>
    <dbReference type="NCBI Taxonomy" id="2760088"/>
    <lineage>
        <taxon>Bacteria</taxon>
        <taxon>Pseudomonadati</taxon>
        <taxon>Pseudomonadota</taxon>
        <taxon>Gammaproteobacteria</taxon>
        <taxon>Oceanospirillales</taxon>
        <taxon>Oceanospirillaceae</taxon>
        <taxon>Oceanospirillum</taxon>
    </lineage>
</organism>
<evidence type="ECO:0000313" key="1">
    <source>
        <dbReference type="EMBL" id="MBB1486324.1"/>
    </source>
</evidence>
<reference evidence="1 2" key="1">
    <citation type="submission" date="2020-08" db="EMBL/GenBank/DDBJ databases">
        <title>Oceanospirillum sp. nov. isolated from marine sediment.</title>
        <authorList>
            <person name="Ji X."/>
        </authorList>
    </citation>
    <scope>NUCLEOTIDE SEQUENCE [LARGE SCALE GENOMIC DNA]</scope>
    <source>
        <strain evidence="1 2">D5</strain>
    </source>
</reference>
<protein>
    <submittedName>
        <fullName evidence="1">Uncharacterized protein</fullName>
    </submittedName>
</protein>
<name>A0A839INQ7_9GAMM</name>